<dbReference type="AlphaFoldDB" id="A0A839HJX5"/>
<feature type="transmembrane region" description="Helical" evidence="11">
    <location>
        <begin position="35"/>
        <end position="55"/>
    </location>
</feature>
<dbReference type="PANTHER" id="PTHR30561">
    <property type="entry name" value="SMR FAMILY PROTON-DEPENDENT DRUG EFFLUX TRANSPORTER SUGE"/>
    <property type="match status" value="1"/>
</dbReference>
<dbReference type="EMBL" id="JACIVI010000004">
    <property type="protein sequence ID" value="MBB1162735.1"/>
    <property type="molecule type" value="Genomic_DNA"/>
</dbReference>
<keyword evidence="4" id="KW-0997">Cell inner membrane</keyword>
<evidence type="ECO:0000256" key="11">
    <source>
        <dbReference type="SAM" id="Phobius"/>
    </source>
</evidence>
<organism evidence="13 14">
    <name type="scientific">Aquariibacter albus</name>
    <dbReference type="NCBI Taxonomy" id="2759899"/>
    <lineage>
        <taxon>Bacteria</taxon>
        <taxon>Pseudomonadati</taxon>
        <taxon>Pseudomonadota</taxon>
        <taxon>Betaproteobacteria</taxon>
        <taxon>Burkholderiales</taxon>
        <taxon>Sphaerotilaceae</taxon>
        <taxon>Aquariibacter</taxon>
    </lineage>
</organism>
<evidence type="ECO:0000256" key="2">
    <source>
        <dbReference type="ARBA" id="ARBA00022475"/>
    </source>
</evidence>
<dbReference type="GO" id="GO:0005886">
    <property type="term" value="C:plasma membrane"/>
    <property type="evidence" value="ECO:0007669"/>
    <property type="project" value="UniProtKB-SubCell"/>
</dbReference>
<evidence type="ECO:0000256" key="4">
    <source>
        <dbReference type="ARBA" id="ARBA00022519"/>
    </source>
</evidence>
<dbReference type="GO" id="GO:0022857">
    <property type="term" value="F:transmembrane transporter activity"/>
    <property type="evidence" value="ECO:0007669"/>
    <property type="project" value="InterPro"/>
</dbReference>
<evidence type="ECO:0000259" key="12">
    <source>
        <dbReference type="Pfam" id="PF00892"/>
    </source>
</evidence>
<evidence type="ECO:0000256" key="6">
    <source>
        <dbReference type="ARBA" id="ARBA00022692"/>
    </source>
</evidence>
<keyword evidence="2" id="KW-1003">Cell membrane</keyword>
<dbReference type="Proteomes" id="UP000586093">
    <property type="component" value="Unassembled WGS sequence"/>
</dbReference>
<comment type="caution">
    <text evidence="13">The sequence shown here is derived from an EMBL/GenBank/DDBJ whole genome shotgun (WGS) entry which is preliminary data.</text>
</comment>
<dbReference type="Gene3D" id="1.10.3730.20">
    <property type="match status" value="2"/>
</dbReference>
<evidence type="ECO:0000256" key="1">
    <source>
        <dbReference type="ARBA" id="ARBA00004651"/>
    </source>
</evidence>
<dbReference type="GO" id="GO:0009245">
    <property type="term" value="P:lipid A biosynthetic process"/>
    <property type="evidence" value="ECO:0007669"/>
    <property type="project" value="UniProtKB-KW"/>
</dbReference>
<name>A0A839HJX5_9BURK</name>
<evidence type="ECO:0000313" key="13">
    <source>
        <dbReference type="EMBL" id="MBB1162735.1"/>
    </source>
</evidence>
<reference evidence="13 14" key="1">
    <citation type="submission" date="2020-08" db="EMBL/GenBank/DDBJ databases">
        <title>Aquariorum lacteus gen. nov., sp. nov., a new member of the family Comamonadaceae, isolated from freshwater aquarium.</title>
        <authorList>
            <person name="Chun S.-J."/>
        </authorList>
    </citation>
    <scope>NUCLEOTIDE SEQUENCE [LARGE SCALE GENOMIC DNA]</scope>
    <source>
        <strain evidence="13 14">SJAQ100</strain>
    </source>
</reference>
<keyword evidence="6 11" id="KW-0812">Transmembrane</keyword>
<protein>
    <submittedName>
        <fullName evidence="13">EamA family transporter</fullName>
    </submittedName>
</protein>
<keyword evidence="9" id="KW-0443">Lipid metabolism</keyword>
<keyword evidence="3" id="KW-0444">Lipid biosynthesis</keyword>
<dbReference type="GO" id="GO:0009103">
    <property type="term" value="P:lipopolysaccharide biosynthetic process"/>
    <property type="evidence" value="ECO:0007669"/>
    <property type="project" value="UniProtKB-KW"/>
</dbReference>
<keyword evidence="8 11" id="KW-1133">Transmembrane helix</keyword>
<dbReference type="PANTHER" id="PTHR30561:SF9">
    <property type="entry name" value="4-AMINO-4-DEOXY-L-ARABINOSE-PHOSPHOUNDECAPRENOL FLIPPASE SUBUNIT ARNF-RELATED"/>
    <property type="match status" value="1"/>
</dbReference>
<gene>
    <name evidence="13" type="ORF">H4F90_12170</name>
</gene>
<evidence type="ECO:0000256" key="7">
    <source>
        <dbReference type="ARBA" id="ARBA00022985"/>
    </source>
</evidence>
<feature type="domain" description="EamA" evidence="12">
    <location>
        <begin position="184"/>
        <end position="278"/>
    </location>
</feature>
<keyword evidence="5" id="KW-0441">Lipid A biosynthesis</keyword>
<feature type="transmembrane region" description="Helical" evidence="11">
    <location>
        <begin position="118"/>
        <end position="135"/>
    </location>
</feature>
<evidence type="ECO:0000313" key="14">
    <source>
        <dbReference type="Proteomes" id="UP000586093"/>
    </source>
</evidence>
<evidence type="ECO:0000256" key="3">
    <source>
        <dbReference type="ARBA" id="ARBA00022516"/>
    </source>
</evidence>
<dbReference type="InterPro" id="IPR000620">
    <property type="entry name" value="EamA_dom"/>
</dbReference>
<keyword evidence="14" id="KW-1185">Reference proteome</keyword>
<evidence type="ECO:0000256" key="5">
    <source>
        <dbReference type="ARBA" id="ARBA00022556"/>
    </source>
</evidence>
<dbReference type="InterPro" id="IPR000390">
    <property type="entry name" value="Small_drug/metabolite_transptr"/>
</dbReference>
<feature type="transmembrane region" description="Helical" evidence="11">
    <location>
        <begin position="207"/>
        <end position="228"/>
    </location>
</feature>
<feature type="transmembrane region" description="Helical" evidence="11">
    <location>
        <begin position="147"/>
        <end position="164"/>
    </location>
</feature>
<evidence type="ECO:0000256" key="8">
    <source>
        <dbReference type="ARBA" id="ARBA00022989"/>
    </source>
</evidence>
<comment type="subcellular location">
    <subcellularLocation>
        <location evidence="1">Cell membrane</location>
        <topology evidence="1">Multi-pass membrane protein</topology>
    </subcellularLocation>
</comment>
<sequence length="280" mass="28261">MAPGVMLAVLGAALLHAGWNALLRHQARGPDGRAPDARGLVLGAALWALPLLPLLPVPPAAAWPALGVSALVHALYFEAVGQAHHQAAFSQAYPLMRGLAPLLTAALAGPLFGEWPGAGAGLGLALLAGGVLALGRGPATERLPTRSLLTVLGVAGLVLLYTLLDAHGVRAAGPGLADAAGYSAWLFVLSALPLLPRRAPDGRRAGPGRAGLLAGGCSLLAYGITLAAMTRAPVAQVAALRETSVLFGVLMAAWVFHEPVGPRRWMAAAAVAAGAALLRG</sequence>
<feature type="transmembrane region" description="Helical" evidence="11">
    <location>
        <begin position="176"/>
        <end position="195"/>
    </location>
</feature>
<evidence type="ECO:0000256" key="9">
    <source>
        <dbReference type="ARBA" id="ARBA00023098"/>
    </source>
</evidence>
<dbReference type="RefSeq" id="WP_182664944.1">
    <property type="nucleotide sequence ID" value="NZ_JACIVI010000004.1"/>
</dbReference>
<dbReference type="SUPFAM" id="SSF103481">
    <property type="entry name" value="Multidrug resistance efflux transporter EmrE"/>
    <property type="match status" value="2"/>
</dbReference>
<feature type="transmembrane region" description="Helical" evidence="11">
    <location>
        <begin position="234"/>
        <end position="256"/>
    </location>
</feature>
<accession>A0A839HJX5</accession>
<proteinExistence type="predicted"/>
<keyword evidence="10 11" id="KW-0472">Membrane</keyword>
<evidence type="ECO:0000256" key="10">
    <source>
        <dbReference type="ARBA" id="ARBA00023136"/>
    </source>
</evidence>
<dbReference type="Pfam" id="PF00892">
    <property type="entry name" value="EamA"/>
    <property type="match status" value="1"/>
</dbReference>
<feature type="transmembrane region" description="Helical" evidence="11">
    <location>
        <begin position="6"/>
        <end position="23"/>
    </location>
</feature>
<dbReference type="InterPro" id="IPR037185">
    <property type="entry name" value="EmrE-like"/>
</dbReference>
<keyword evidence="7" id="KW-0448">Lipopolysaccharide biosynthesis</keyword>